<keyword evidence="4" id="KW-0325">Glycoprotein</keyword>
<evidence type="ECO:0000313" key="11">
    <source>
        <dbReference type="Proteomes" id="UP000675900"/>
    </source>
</evidence>
<feature type="domain" description="Glycoside hydrolase 35 catalytic" evidence="7">
    <location>
        <begin position="151"/>
        <end position="263"/>
    </location>
</feature>
<gene>
    <name evidence="10" type="primary">GLB1L</name>
</gene>
<dbReference type="GeneTree" id="ENSGT00950000182942"/>
<evidence type="ECO:0000256" key="2">
    <source>
        <dbReference type="ARBA" id="ARBA00022729"/>
    </source>
</evidence>
<dbReference type="Pfam" id="PF21317">
    <property type="entry name" value="BetaGal_ABD_1"/>
    <property type="match status" value="1"/>
</dbReference>
<dbReference type="SUPFAM" id="SSF49785">
    <property type="entry name" value="Galactose-binding domain-like"/>
    <property type="match status" value="1"/>
</dbReference>
<feature type="domain" description="Beta-galactosidase 1-like first all-beta" evidence="8">
    <location>
        <begin position="310"/>
        <end position="422"/>
    </location>
</feature>
<evidence type="ECO:0000259" key="8">
    <source>
        <dbReference type="Pfam" id="PF21317"/>
    </source>
</evidence>
<sequence length="559" mass="63224">MAPKKPPCLPSLLLPLLTLLLPQADTRSFIVDRENDRFLLDGAPFRFVSGSLHYFRVPRVLWADRLLKMRMSGLNAVQFYVPWNYHEPEPGVYNFNGSRDLTAFLNEASIADLLVILRPGPYICAEWEMGGLPAWLLQKPEIQLRTSDPADNMTEIFALLRKYEPHGPLVNSEYYTGWLDYWGQNHSTRSISAVTKGLEAMLKLGASVNMYMFHGGTNFGYWNGADEKGRFLPITTSYDYDAPISEAGDPTPKLFALRNVISKFQEIPLGPLPPPSPKMMLGPLTLHLDGYLLSFLDILCPHGPIHSILPMTFEAVKQDHGFMLYRTYLTHTVSEPTQLWVPNNGVHDRAYVMVDGVFQGVLERNMKHQLFLMGKMGAKLDILLENMGRLSFGSNSSDFKGLLEPPVLGQTALTQWLMFPLKVDKLVKWWFPLPLLRSSHSQAPSGPIFYSTTFSILGEGGDTFLFLPGWTKGQVWINGFNLGRYWTRQGPQQTLYVPRPLLFSRGALNKITLLELENVPPEPQIQFLDRPILNSTLHKTYIYSLSADTQSPSEPMELS</sequence>
<dbReference type="InterPro" id="IPR008979">
    <property type="entry name" value="Galactose-bd-like_sf"/>
</dbReference>
<dbReference type="InterPro" id="IPR048912">
    <property type="entry name" value="BetaGal1-like_ABD1"/>
</dbReference>
<dbReference type="PRINTS" id="PR00742">
    <property type="entry name" value="GLHYDRLASE35"/>
</dbReference>
<dbReference type="Pfam" id="PF21467">
    <property type="entry name" value="BetaGal_gal-bd"/>
    <property type="match status" value="1"/>
</dbReference>
<dbReference type="PIRSF" id="PIRSF006336">
    <property type="entry name" value="B-gal"/>
    <property type="match status" value="1"/>
</dbReference>
<feature type="domain" description="Glycoside hydrolase 35 catalytic" evidence="7">
    <location>
        <begin position="38"/>
        <end position="149"/>
    </location>
</feature>
<reference evidence="10" key="2">
    <citation type="submission" date="2025-09" db="UniProtKB">
        <authorList>
            <consortium name="Ensembl"/>
        </authorList>
    </citation>
    <scope>IDENTIFICATION</scope>
</reference>
<keyword evidence="3" id="KW-0378">Hydrolase</keyword>
<evidence type="ECO:0000256" key="4">
    <source>
        <dbReference type="ARBA" id="ARBA00023180"/>
    </source>
</evidence>
<dbReference type="InterPro" id="IPR031330">
    <property type="entry name" value="Gly_Hdrlase_35_cat"/>
</dbReference>
<dbReference type="InterPro" id="IPR048913">
    <property type="entry name" value="BetaGal_gal-bd"/>
</dbReference>
<dbReference type="InterPro" id="IPR026283">
    <property type="entry name" value="B-gal_1-like"/>
</dbReference>
<dbReference type="FunFam" id="2.60.120.260:FF:000021">
    <property type="entry name" value="Beta-galactosidase"/>
    <property type="match status" value="1"/>
</dbReference>
<evidence type="ECO:0000256" key="3">
    <source>
        <dbReference type="ARBA" id="ARBA00022801"/>
    </source>
</evidence>
<keyword evidence="11" id="KW-1185">Reference proteome</keyword>
<dbReference type="Proteomes" id="UP000675900">
    <property type="component" value="Unassembled WGS sequence"/>
</dbReference>
<dbReference type="GO" id="GO:0005975">
    <property type="term" value="P:carbohydrate metabolic process"/>
    <property type="evidence" value="ECO:0007669"/>
    <property type="project" value="InterPro"/>
</dbReference>
<protein>
    <submittedName>
        <fullName evidence="10">Galactosidase beta 1 like</fullName>
    </submittedName>
</protein>
<comment type="similarity">
    <text evidence="1">Belongs to the glycosyl hydrolase 35 family.</text>
</comment>
<organism evidence="10 11">
    <name type="scientific">Panthera tigris altaica</name>
    <name type="common">Siberian tiger</name>
    <dbReference type="NCBI Taxonomy" id="74533"/>
    <lineage>
        <taxon>Eukaryota</taxon>
        <taxon>Metazoa</taxon>
        <taxon>Chordata</taxon>
        <taxon>Craniata</taxon>
        <taxon>Vertebrata</taxon>
        <taxon>Euteleostomi</taxon>
        <taxon>Mammalia</taxon>
        <taxon>Eutheria</taxon>
        <taxon>Laurasiatheria</taxon>
        <taxon>Carnivora</taxon>
        <taxon>Feliformia</taxon>
        <taxon>Felidae</taxon>
        <taxon>Pantherinae</taxon>
        <taxon>Panthera</taxon>
    </lineage>
</organism>
<dbReference type="GO" id="GO:0004565">
    <property type="term" value="F:beta-galactosidase activity"/>
    <property type="evidence" value="ECO:0007669"/>
    <property type="project" value="InterPro"/>
</dbReference>
<feature type="chain" id="PRO_5034736522" evidence="6">
    <location>
        <begin position="29"/>
        <end position="559"/>
    </location>
</feature>
<evidence type="ECO:0000313" key="10">
    <source>
        <dbReference type="Ensembl" id="ENSPTIP00000024297.1"/>
    </source>
</evidence>
<evidence type="ECO:0000259" key="9">
    <source>
        <dbReference type="Pfam" id="PF21467"/>
    </source>
</evidence>
<feature type="domain" description="Beta-galactosidase galactose-binding" evidence="9">
    <location>
        <begin position="447"/>
        <end position="503"/>
    </location>
</feature>
<evidence type="ECO:0000256" key="6">
    <source>
        <dbReference type="SAM" id="SignalP"/>
    </source>
</evidence>
<evidence type="ECO:0000256" key="1">
    <source>
        <dbReference type="ARBA" id="ARBA00009809"/>
    </source>
</evidence>
<accession>A0A8C9KN51</accession>
<keyword evidence="5" id="KW-0326">Glycosidase</keyword>
<evidence type="ECO:0000259" key="7">
    <source>
        <dbReference type="Pfam" id="PF01301"/>
    </source>
</evidence>
<dbReference type="Gene3D" id="3.20.20.80">
    <property type="entry name" value="Glycosidases"/>
    <property type="match status" value="2"/>
</dbReference>
<keyword evidence="2 6" id="KW-0732">Signal</keyword>
<dbReference type="Ensembl" id="ENSPTIT00000028773.1">
    <property type="protein sequence ID" value="ENSPTIP00000024297.1"/>
    <property type="gene ID" value="ENSPTIG00000020431.1"/>
</dbReference>
<name>A0A8C9KN51_PANTA</name>
<dbReference type="InterPro" id="IPR017853">
    <property type="entry name" value="GH"/>
</dbReference>
<dbReference type="InterPro" id="IPR001944">
    <property type="entry name" value="Glycoside_Hdrlase_35"/>
</dbReference>
<feature type="signal peptide" evidence="6">
    <location>
        <begin position="1"/>
        <end position="28"/>
    </location>
</feature>
<dbReference type="PANTHER" id="PTHR23421">
    <property type="entry name" value="BETA-GALACTOSIDASE RELATED"/>
    <property type="match status" value="1"/>
</dbReference>
<reference evidence="10" key="1">
    <citation type="submission" date="2025-08" db="UniProtKB">
        <authorList>
            <consortium name="Ensembl"/>
        </authorList>
    </citation>
    <scope>IDENTIFICATION</scope>
</reference>
<dbReference type="AlphaFoldDB" id="A0A8C9KN51"/>
<proteinExistence type="inferred from homology"/>
<evidence type="ECO:0000256" key="5">
    <source>
        <dbReference type="ARBA" id="ARBA00023295"/>
    </source>
</evidence>
<dbReference type="Pfam" id="PF01301">
    <property type="entry name" value="Glyco_hydro_35"/>
    <property type="match status" value="2"/>
</dbReference>
<dbReference type="SUPFAM" id="SSF51445">
    <property type="entry name" value="(Trans)glycosidases"/>
    <property type="match status" value="2"/>
</dbReference>
<dbReference type="Gene3D" id="2.60.120.260">
    <property type="entry name" value="Galactose-binding domain-like"/>
    <property type="match status" value="2"/>
</dbReference>